<name>A0A5P9XMX8_ACITH</name>
<evidence type="ECO:0000256" key="15">
    <source>
        <dbReference type="ARBA" id="ARBA00040883"/>
    </source>
</evidence>
<dbReference type="PANTHER" id="PTHR34265:SF1">
    <property type="entry name" value="TYPE III PANTOTHENATE KINASE"/>
    <property type="match status" value="1"/>
</dbReference>
<dbReference type="Gene3D" id="3.30.420.40">
    <property type="match status" value="2"/>
</dbReference>
<dbReference type="NCBIfam" id="TIGR00671">
    <property type="entry name" value="baf"/>
    <property type="match status" value="1"/>
</dbReference>
<feature type="binding site" evidence="16">
    <location>
        <position position="188"/>
    </location>
    <ligand>
        <name>substrate</name>
    </ligand>
</feature>
<evidence type="ECO:0000256" key="13">
    <source>
        <dbReference type="ARBA" id="ARBA00022993"/>
    </source>
</evidence>
<dbReference type="AlphaFoldDB" id="A0A5P9XMX8"/>
<organism evidence="17 18">
    <name type="scientific">Acidithiobacillus thiooxidans ATCC 19377</name>
    <dbReference type="NCBI Taxonomy" id="637390"/>
    <lineage>
        <taxon>Bacteria</taxon>
        <taxon>Pseudomonadati</taxon>
        <taxon>Pseudomonadota</taxon>
        <taxon>Acidithiobacillia</taxon>
        <taxon>Acidithiobacillales</taxon>
        <taxon>Acidithiobacillaceae</taxon>
        <taxon>Acidithiobacillus</taxon>
    </lineage>
</organism>
<dbReference type="GO" id="GO:0005737">
    <property type="term" value="C:cytoplasm"/>
    <property type="evidence" value="ECO:0007669"/>
    <property type="project" value="UniProtKB-SubCell"/>
</dbReference>
<evidence type="ECO:0000256" key="6">
    <source>
        <dbReference type="ARBA" id="ARBA00012102"/>
    </source>
</evidence>
<evidence type="ECO:0000256" key="5">
    <source>
        <dbReference type="ARBA" id="ARBA00011738"/>
    </source>
</evidence>
<reference evidence="17 18" key="1">
    <citation type="submission" date="2019-10" db="EMBL/GenBank/DDBJ databases">
        <authorList>
            <person name="Wang R."/>
        </authorList>
    </citation>
    <scope>NUCLEOTIDE SEQUENCE [LARGE SCALE GENOMIC DNA]</scope>
    <source>
        <strain evidence="17 18">ATCC 19377</strain>
    </source>
</reference>
<evidence type="ECO:0000256" key="9">
    <source>
        <dbReference type="ARBA" id="ARBA00022741"/>
    </source>
</evidence>
<proteinExistence type="inferred from homology"/>
<dbReference type="GO" id="GO:0005524">
    <property type="term" value="F:ATP binding"/>
    <property type="evidence" value="ECO:0007669"/>
    <property type="project" value="UniProtKB-UniRule"/>
</dbReference>
<dbReference type="EC" id="2.7.1.33" evidence="6 16"/>
<evidence type="ECO:0000256" key="10">
    <source>
        <dbReference type="ARBA" id="ARBA00022777"/>
    </source>
</evidence>
<comment type="pathway">
    <text evidence="4 16">Cofactor biosynthesis; coenzyme A biosynthesis; CoA from (R)-pantothenate: step 1/5.</text>
</comment>
<comment type="subcellular location">
    <subcellularLocation>
        <location evidence="3 16">Cytoplasm</location>
    </subcellularLocation>
</comment>
<feature type="binding site" evidence="16">
    <location>
        <begin position="111"/>
        <end position="114"/>
    </location>
    <ligand>
        <name>substrate</name>
    </ligand>
</feature>
<comment type="cofactor">
    <cofactor evidence="2">
        <name>K(+)</name>
        <dbReference type="ChEBI" id="CHEBI:29103"/>
    </cofactor>
</comment>
<feature type="binding site" evidence="16">
    <location>
        <position position="134"/>
    </location>
    <ligand>
        <name>K(+)</name>
        <dbReference type="ChEBI" id="CHEBI:29103"/>
    </ligand>
</feature>
<keyword evidence="8 16" id="KW-0808">Transferase</keyword>
<evidence type="ECO:0000313" key="17">
    <source>
        <dbReference type="EMBL" id="QFX95049.1"/>
    </source>
</evidence>
<keyword evidence="10 16" id="KW-0418">Kinase</keyword>
<dbReference type="HAMAP" id="MF_01274">
    <property type="entry name" value="Pantothen_kinase_3"/>
    <property type="match status" value="1"/>
</dbReference>
<dbReference type="UniPathway" id="UPA00241">
    <property type="reaction ID" value="UER00352"/>
</dbReference>
<comment type="caution">
    <text evidence="16">Lacks conserved residue(s) required for the propagation of feature annotation.</text>
</comment>
<keyword evidence="13 16" id="KW-0173">Coenzyme A biosynthesis</keyword>
<dbReference type="GO" id="GO:0046872">
    <property type="term" value="F:metal ion binding"/>
    <property type="evidence" value="ECO:0007669"/>
    <property type="project" value="UniProtKB-KW"/>
</dbReference>
<evidence type="ECO:0000256" key="2">
    <source>
        <dbReference type="ARBA" id="ARBA00001958"/>
    </source>
</evidence>
<comment type="catalytic activity">
    <reaction evidence="1 16">
        <text>(R)-pantothenate + ATP = (R)-4'-phosphopantothenate + ADP + H(+)</text>
        <dbReference type="Rhea" id="RHEA:16373"/>
        <dbReference type="ChEBI" id="CHEBI:10986"/>
        <dbReference type="ChEBI" id="CHEBI:15378"/>
        <dbReference type="ChEBI" id="CHEBI:29032"/>
        <dbReference type="ChEBI" id="CHEBI:30616"/>
        <dbReference type="ChEBI" id="CHEBI:456216"/>
        <dbReference type="EC" id="2.7.1.33"/>
    </reaction>
</comment>
<sequence>MVECRRRQPAAIGIMIFIAVGNTRTLLAQSNDGLHFQSISAATALHPAHILQQWEQLRPHAEEETFALGGVVPEALQTWRELLPEARLHEPDLAVFNQRVANAYIPGEALGFDRRCCLLAAAQDYPAQSSIIIDMGTAITIDLFADGRFQGGRILPGITMSFHALFLGTALLPDMDLPVPAAALGNSTGAAIQSGVFHLFADALQGAITHFQQMYPDAQVLLTGGDAALWQAQIPNSQHVPDLLLRGFYGWLQA</sequence>
<evidence type="ECO:0000256" key="1">
    <source>
        <dbReference type="ARBA" id="ARBA00001206"/>
    </source>
</evidence>
<dbReference type="Pfam" id="PF03309">
    <property type="entry name" value="Pan_kinase"/>
    <property type="match status" value="1"/>
</dbReference>
<dbReference type="GO" id="GO:0004594">
    <property type="term" value="F:pantothenate kinase activity"/>
    <property type="evidence" value="ECO:0007669"/>
    <property type="project" value="UniProtKB-UniRule"/>
</dbReference>
<evidence type="ECO:0000256" key="16">
    <source>
        <dbReference type="HAMAP-Rule" id="MF_01274"/>
    </source>
</evidence>
<accession>A0A5P9XMX8</accession>
<dbReference type="InterPro" id="IPR043129">
    <property type="entry name" value="ATPase_NBD"/>
</dbReference>
<dbReference type="KEGG" id="atx:GCD22_00545"/>
<evidence type="ECO:0000256" key="14">
    <source>
        <dbReference type="ARBA" id="ARBA00038036"/>
    </source>
</evidence>
<keyword evidence="11 16" id="KW-0067">ATP-binding</keyword>
<protein>
    <recommendedName>
        <fullName evidence="15 16">Type III pantothenate kinase</fullName>
        <ecNumber evidence="6 16">2.7.1.33</ecNumber>
    </recommendedName>
    <alternativeName>
        <fullName evidence="16">PanK-III</fullName>
    </alternativeName>
    <alternativeName>
        <fullName evidence="16">Pantothenic acid kinase</fullName>
    </alternativeName>
</protein>
<evidence type="ECO:0000256" key="4">
    <source>
        <dbReference type="ARBA" id="ARBA00005225"/>
    </source>
</evidence>
<feature type="active site" description="Proton acceptor" evidence="16">
    <location>
        <position position="113"/>
    </location>
</feature>
<keyword evidence="12 16" id="KW-0630">Potassium</keyword>
<dbReference type="RefSeq" id="WP_176211930.1">
    <property type="nucleotide sequence ID" value="NZ_CP045571.1"/>
</dbReference>
<evidence type="ECO:0000256" key="12">
    <source>
        <dbReference type="ARBA" id="ARBA00022958"/>
    </source>
</evidence>
<keyword evidence="7 16" id="KW-0963">Cytoplasm</keyword>
<comment type="subunit">
    <text evidence="5 16">Homodimer.</text>
</comment>
<comment type="similarity">
    <text evidence="14 16">Belongs to the type III pantothenate kinase family.</text>
</comment>
<keyword evidence="16" id="KW-0479">Metal-binding</keyword>
<evidence type="ECO:0000313" key="18">
    <source>
        <dbReference type="Proteomes" id="UP000363590"/>
    </source>
</evidence>
<dbReference type="SUPFAM" id="SSF53067">
    <property type="entry name" value="Actin-like ATPase domain"/>
    <property type="match status" value="2"/>
</dbReference>
<comment type="function">
    <text evidence="16">Catalyzes the phosphorylation of pantothenate (Pan), the first step in CoA biosynthesis.</text>
</comment>
<comment type="cofactor">
    <cofactor evidence="16">
        <name>NH4(+)</name>
        <dbReference type="ChEBI" id="CHEBI:28938"/>
    </cofactor>
    <cofactor evidence="16">
        <name>K(+)</name>
        <dbReference type="ChEBI" id="CHEBI:29103"/>
    </cofactor>
    <text evidence="16">A monovalent cation. Ammonium or potassium.</text>
</comment>
<dbReference type="GeneID" id="60694963"/>
<feature type="binding site" evidence="16">
    <location>
        <position position="137"/>
    </location>
    <ligand>
        <name>ATP</name>
        <dbReference type="ChEBI" id="CHEBI:30616"/>
    </ligand>
</feature>
<dbReference type="InterPro" id="IPR004619">
    <property type="entry name" value="Type_III_PanK"/>
</dbReference>
<evidence type="ECO:0000256" key="8">
    <source>
        <dbReference type="ARBA" id="ARBA00022679"/>
    </source>
</evidence>
<feature type="binding site" evidence="16">
    <location>
        <begin position="19"/>
        <end position="26"/>
    </location>
    <ligand>
        <name>ATP</name>
        <dbReference type="ChEBI" id="CHEBI:30616"/>
    </ligand>
</feature>
<dbReference type="Proteomes" id="UP000363590">
    <property type="component" value="Chromosome"/>
</dbReference>
<dbReference type="EMBL" id="CP045571">
    <property type="protein sequence ID" value="QFX95049.1"/>
    <property type="molecule type" value="Genomic_DNA"/>
</dbReference>
<evidence type="ECO:0000256" key="11">
    <source>
        <dbReference type="ARBA" id="ARBA00022840"/>
    </source>
</evidence>
<gene>
    <name evidence="16 17" type="primary">coaX</name>
    <name evidence="17" type="ORF">GCD22_00545</name>
</gene>
<dbReference type="PANTHER" id="PTHR34265">
    <property type="entry name" value="TYPE III PANTOTHENATE KINASE"/>
    <property type="match status" value="1"/>
</dbReference>
<evidence type="ECO:0000256" key="7">
    <source>
        <dbReference type="ARBA" id="ARBA00022490"/>
    </source>
</evidence>
<evidence type="ECO:0000256" key="3">
    <source>
        <dbReference type="ARBA" id="ARBA00004496"/>
    </source>
</evidence>
<dbReference type="GO" id="GO:0015937">
    <property type="term" value="P:coenzyme A biosynthetic process"/>
    <property type="evidence" value="ECO:0007669"/>
    <property type="project" value="UniProtKB-UniRule"/>
</dbReference>
<keyword evidence="9 16" id="KW-0547">Nucleotide-binding</keyword>
<dbReference type="CDD" id="cd24015">
    <property type="entry name" value="ASKHA_NBD_PanK-III"/>
    <property type="match status" value="1"/>
</dbReference>